<evidence type="ECO:0000313" key="2">
    <source>
        <dbReference type="Proteomes" id="UP000235672"/>
    </source>
</evidence>
<dbReference type="EMBL" id="KZ613508">
    <property type="protein sequence ID" value="PMD16070.1"/>
    <property type="molecule type" value="Genomic_DNA"/>
</dbReference>
<dbReference type="Proteomes" id="UP000235672">
    <property type="component" value="Unassembled WGS sequence"/>
</dbReference>
<evidence type="ECO:0000313" key="1">
    <source>
        <dbReference type="EMBL" id="PMD16070.1"/>
    </source>
</evidence>
<dbReference type="AlphaFoldDB" id="A0A2J6PPX0"/>
<reference evidence="1 2" key="1">
    <citation type="submission" date="2016-05" db="EMBL/GenBank/DDBJ databases">
        <title>A degradative enzymes factory behind the ericoid mycorrhizal symbiosis.</title>
        <authorList>
            <consortium name="DOE Joint Genome Institute"/>
            <person name="Martino E."/>
            <person name="Morin E."/>
            <person name="Grelet G."/>
            <person name="Kuo A."/>
            <person name="Kohler A."/>
            <person name="Daghino S."/>
            <person name="Barry K."/>
            <person name="Choi C."/>
            <person name="Cichocki N."/>
            <person name="Clum A."/>
            <person name="Copeland A."/>
            <person name="Hainaut M."/>
            <person name="Haridas S."/>
            <person name="Labutti K."/>
            <person name="Lindquist E."/>
            <person name="Lipzen A."/>
            <person name="Khouja H.-R."/>
            <person name="Murat C."/>
            <person name="Ohm R."/>
            <person name="Olson A."/>
            <person name="Spatafora J."/>
            <person name="Veneault-Fourrey C."/>
            <person name="Henrissat B."/>
            <person name="Grigoriev I."/>
            <person name="Martin F."/>
            <person name="Perotto S."/>
        </authorList>
    </citation>
    <scope>NUCLEOTIDE SEQUENCE [LARGE SCALE GENOMIC DNA]</scope>
    <source>
        <strain evidence="1 2">UAMH 7357</strain>
    </source>
</reference>
<gene>
    <name evidence="1" type="ORF">NA56DRAFT_709160</name>
</gene>
<keyword evidence="2" id="KW-1185">Reference proteome</keyword>
<protein>
    <submittedName>
        <fullName evidence="1">Uncharacterized protein</fullName>
    </submittedName>
</protein>
<sequence>MPVDDVQEVFHLLSNELFRLRSSRIERRFGSKWAFLVPSLPESHEAIDHVSRPGQYRVRLQAPSVGMGVVNGIVIGPFARRAENVESTGWPRRCGTVEWIDIAKMNWECLFAVSLHESGDHVGECGKVGGAELHLDLRSSIIEMVNWHRALGLQDYGELWGCGNGGMAEFLMVKVHWDHDVTLLCSRAQFHAPSDEEEKEIGNQYTVTLWTTPIPKSDCRPNLPIQIGMN</sequence>
<name>A0A2J6PPX0_9HELO</name>
<proteinExistence type="predicted"/>
<organism evidence="1 2">
    <name type="scientific">Hyaloscypha hepaticicola</name>
    <dbReference type="NCBI Taxonomy" id="2082293"/>
    <lineage>
        <taxon>Eukaryota</taxon>
        <taxon>Fungi</taxon>
        <taxon>Dikarya</taxon>
        <taxon>Ascomycota</taxon>
        <taxon>Pezizomycotina</taxon>
        <taxon>Leotiomycetes</taxon>
        <taxon>Helotiales</taxon>
        <taxon>Hyaloscyphaceae</taxon>
        <taxon>Hyaloscypha</taxon>
    </lineage>
</organism>
<accession>A0A2J6PPX0</accession>